<evidence type="ECO:0000313" key="3">
    <source>
        <dbReference type="EMBL" id="AGH46719.1"/>
    </source>
</evidence>
<dbReference type="AlphaFoldDB" id="K7ATJ8"/>
<dbReference type="OrthoDB" id="5893017at2"/>
<dbReference type="RefSeq" id="WP_007639794.1">
    <property type="nucleotide sequence ID" value="NC_020514.1"/>
</dbReference>
<dbReference type="InterPro" id="IPR025232">
    <property type="entry name" value="DUF4174"/>
</dbReference>
<dbReference type="Proteomes" id="UP000011864">
    <property type="component" value="Chromosome"/>
</dbReference>
<keyword evidence="4" id="KW-1185">Reference proteome</keyword>
<dbReference type="STRING" id="1129794.C427_4620"/>
<protein>
    <recommendedName>
        <fullName evidence="2">DUF4174 domain-containing protein</fullName>
    </recommendedName>
</protein>
<evidence type="ECO:0000313" key="4">
    <source>
        <dbReference type="Proteomes" id="UP000011864"/>
    </source>
</evidence>
<dbReference type="EMBL" id="CP003837">
    <property type="protein sequence ID" value="AGH46719.1"/>
    <property type="molecule type" value="Genomic_DNA"/>
</dbReference>
<proteinExistence type="predicted"/>
<dbReference type="PATRIC" id="fig|1129794.4.peg.4600"/>
<dbReference type="Pfam" id="PF13778">
    <property type="entry name" value="DUF4174"/>
    <property type="match status" value="1"/>
</dbReference>
<dbReference type="HOGENOM" id="CLU_100965_3_0_6"/>
<keyword evidence="1" id="KW-0732">Signal</keyword>
<dbReference type="KEGG" id="gps:C427_4620"/>
<accession>K7ATJ8</accession>
<organism evidence="3 4">
    <name type="scientific">Paraglaciecola psychrophila 170</name>
    <dbReference type="NCBI Taxonomy" id="1129794"/>
    <lineage>
        <taxon>Bacteria</taxon>
        <taxon>Pseudomonadati</taxon>
        <taxon>Pseudomonadota</taxon>
        <taxon>Gammaproteobacteria</taxon>
        <taxon>Alteromonadales</taxon>
        <taxon>Alteromonadaceae</taxon>
        <taxon>Paraglaciecola</taxon>
    </lineage>
</organism>
<feature type="domain" description="DUF4174" evidence="2">
    <location>
        <begin position="28"/>
        <end position="142"/>
    </location>
</feature>
<evidence type="ECO:0000256" key="1">
    <source>
        <dbReference type="ARBA" id="ARBA00022729"/>
    </source>
</evidence>
<evidence type="ECO:0000259" key="2">
    <source>
        <dbReference type="Pfam" id="PF13778"/>
    </source>
</evidence>
<name>K7ATJ8_9ALTE</name>
<reference evidence="3 4" key="1">
    <citation type="journal article" date="2013" name="Genome Announc.">
        <title>Complete Genome Sequence of Glaciecola psychrophila Strain 170T.</title>
        <authorList>
            <person name="Yin J."/>
            <person name="Chen J."/>
            <person name="Liu G."/>
            <person name="Yu Y."/>
            <person name="Song L."/>
            <person name="Wang X."/>
            <person name="Qu X."/>
        </authorList>
    </citation>
    <scope>NUCLEOTIDE SEQUENCE [LARGE SCALE GENOMIC DNA]</scope>
    <source>
        <strain evidence="3 4">170</strain>
    </source>
</reference>
<sequence>MKLLFLWIVALHVCTAIATTKVMHLTSLTEFKWQNRLLIIQVNSKKELSQLQDEIYYHSSDFNDRKLLMLISINDKTWILDATTAQTVSPQLNHQVLKIINQNLEKVLLIGLDGGIKNRYTAKTFSLEQVFNEIDLMPMRSRKTDD</sequence>
<gene>
    <name evidence="3" type="ORF">C427_4620</name>
</gene>